<comment type="caution">
    <text evidence="1">The sequence shown here is derived from an EMBL/GenBank/DDBJ whole genome shotgun (WGS) entry which is preliminary data.</text>
</comment>
<dbReference type="EMBL" id="QGKL01000010">
    <property type="protein sequence ID" value="PWQ98691.1"/>
    <property type="molecule type" value="Genomic_DNA"/>
</dbReference>
<evidence type="ECO:0000313" key="2">
    <source>
        <dbReference type="Proteomes" id="UP000245506"/>
    </source>
</evidence>
<keyword evidence="2" id="KW-1185">Reference proteome</keyword>
<organism evidence="1 2">
    <name type="scientific">Leucothrix arctica</name>
    <dbReference type="NCBI Taxonomy" id="1481894"/>
    <lineage>
        <taxon>Bacteria</taxon>
        <taxon>Pseudomonadati</taxon>
        <taxon>Pseudomonadota</taxon>
        <taxon>Gammaproteobacteria</taxon>
        <taxon>Thiotrichales</taxon>
        <taxon>Thiotrichaceae</taxon>
        <taxon>Leucothrix</taxon>
    </lineage>
</organism>
<protein>
    <submittedName>
        <fullName evidence="1">Uncharacterized protein</fullName>
    </submittedName>
</protein>
<proteinExistence type="predicted"/>
<name>A0A317CKJ6_9GAMM</name>
<evidence type="ECO:0000313" key="1">
    <source>
        <dbReference type="EMBL" id="PWQ98691.1"/>
    </source>
</evidence>
<gene>
    <name evidence="1" type="ORF">DKT75_02455</name>
</gene>
<reference evidence="1 2" key="1">
    <citation type="submission" date="2018-05" db="EMBL/GenBank/DDBJ databases">
        <title>Leucothrix arctica sp. nov., isolated from Arctic seawater.</title>
        <authorList>
            <person name="Choi A."/>
            <person name="Baek K."/>
        </authorList>
    </citation>
    <scope>NUCLEOTIDE SEQUENCE [LARGE SCALE GENOMIC DNA]</scope>
    <source>
        <strain evidence="1 2">IMCC9719</strain>
    </source>
</reference>
<sequence>MAEKTLILGPSHIMRWIQGIETGVLKKLEGVDFHGRGGNPIWSDFNKSKEEKFSEYSRIIYIVGDFRFGNKYLTDSSLKRNQFGIDRALINLNNDVTLYNKVMSECTRVLNSEHEEKISFIFWDVALREFNNKLAGNYLSNGCYEHPVWNLLDIENKFSKNVISLVGVDMTNFYIDSSNHPSLQGYFFLYNSIFGERYNYNKAINIKKYLDEENFVFCGDSSFVRNLNKYIDYGIFSGDKIPQVTLSELKSFNNTTSKKIIFISNIRNINSNDEVYLKRCDRLYDIIKGSKGKIRVLLWEAYTQEVIAQRHLSYSKFSPEHKLLGYKSTSKLLSNEDYYLDVTSVEAQSLVDLNVGLQPTIYGVLWGLLFHTQSKKKFIDERLALARVL</sequence>
<accession>A0A317CKJ6</accession>
<dbReference type="Proteomes" id="UP000245506">
    <property type="component" value="Unassembled WGS sequence"/>
</dbReference>
<dbReference type="RefSeq" id="WP_109821847.1">
    <property type="nucleotide sequence ID" value="NZ_QGKL01000010.1"/>
</dbReference>
<dbReference type="AlphaFoldDB" id="A0A317CKJ6"/>
<dbReference type="OrthoDB" id="7027745at2"/>